<dbReference type="PANTHER" id="PTHR43310:SF2">
    <property type="entry name" value="SLC26A_SULP TRANSPORTER DOMAIN-CONTAINING PROTEIN"/>
    <property type="match status" value="1"/>
</dbReference>
<dbReference type="Gene3D" id="3.30.750.24">
    <property type="entry name" value="STAS domain"/>
    <property type="match status" value="1"/>
</dbReference>
<feature type="transmembrane region" description="Helical" evidence="6">
    <location>
        <begin position="426"/>
        <end position="449"/>
    </location>
</feature>
<feature type="transmembrane region" description="Helical" evidence="6">
    <location>
        <begin position="461"/>
        <end position="484"/>
    </location>
</feature>
<dbReference type="InterPro" id="IPR018490">
    <property type="entry name" value="cNMP-bd_dom_sf"/>
</dbReference>
<evidence type="ECO:0000256" key="4">
    <source>
        <dbReference type="ARBA" id="ARBA00023136"/>
    </source>
</evidence>
<evidence type="ECO:0000256" key="1">
    <source>
        <dbReference type="ARBA" id="ARBA00004141"/>
    </source>
</evidence>
<feature type="transmembrane region" description="Helical" evidence="6">
    <location>
        <begin position="266"/>
        <end position="288"/>
    </location>
</feature>
<dbReference type="InterPro" id="IPR036513">
    <property type="entry name" value="STAS_dom_sf"/>
</dbReference>
<evidence type="ECO:0000256" key="5">
    <source>
        <dbReference type="SAM" id="MobiDB-lite"/>
    </source>
</evidence>
<dbReference type="InterPro" id="IPR011547">
    <property type="entry name" value="SLC26A/SulP_dom"/>
</dbReference>
<keyword evidence="3 6" id="KW-1133">Transmembrane helix</keyword>
<gene>
    <name evidence="8" type="ORF">ASEP1449_LOCUS14932</name>
</gene>
<dbReference type="SUPFAM" id="SSF51206">
    <property type="entry name" value="cAMP-binding domain-like"/>
    <property type="match status" value="1"/>
</dbReference>
<dbReference type="AlphaFoldDB" id="A0A7S2XRS5"/>
<evidence type="ECO:0000256" key="2">
    <source>
        <dbReference type="ARBA" id="ARBA00022692"/>
    </source>
</evidence>
<dbReference type="Pfam" id="PF01740">
    <property type="entry name" value="STAS"/>
    <property type="match status" value="1"/>
</dbReference>
<protein>
    <recommendedName>
        <fullName evidence="7">Cyclic nucleotide-binding domain-containing protein</fullName>
    </recommendedName>
</protein>
<dbReference type="EMBL" id="HBHQ01022082">
    <property type="protein sequence ID" value="CAD9823098.1"/>
    <property type="molecule type" value="Transcribed_RNA"/>
</dbReference>
<organism evidence="8">
    <name type="scientific">Attheya septentrionalis</name>
    <dbReference type="NCBI Taxonomy" id="420275"/>
    <lineage>
        <taxon>Eukaryota</taxon>
        <taxon>Sar</taxon>
        <taxon>Stramenopiles</taxon>
        <taxon>Ochrophyta</taxon>
        <taxon>Bacillariophyta</taxon>
        <taxon>Coscinodiscophyceae</taxon>
        <taxon>Chaetocerotophycidae</taxon>
        <taxon>Chaetocerotales</taxon>
        <taxon>Attheyaceae</taxon>
        <taxon>Attheya</taxon>
    </lineage>
</organism>
<sequence>MASARFLNSSSISNGSATTHLNYGSTSDDPVTLQHDEENIGDHTIMGTSSNTSAHDNSSPSTSGRWSRRPAEISPLISCRRNHRDKLDDNSPNLSGLCGPLVRNLSVDTGPTADRGVSNFVPPVESSAPLLSQERVSFSKLKPNDSQILSKSAKSNSGEPEEKGGFLFYIIYALVNSIMCIPCLYGYAAVIFNNEMFQPEINALSKLVIWSSAIHQICFCIFSTLPFSIGQVQDAGLIFLSAMSNKIADAIVEEGGTIEEAISTTVVLLGLSTASLGFVLVIMGKFRIADIVAYLPLPVVGGYLAFIGYFCLEAGVGLCISKSMMNLGDWANLFDYHALLLAAPGIGSGLVLTYIARFSQNDAALPLAMVVIPALFYILLFGLGMDLQDARNGGWVGEVAPSVPVTDLFDLIDFNKVRWDLAPQLFPIWAGMVFVVSFASCLDVAAISMDMGEALDVNAELMTVGISNFVSGMTVGFTGSYIFSQTIFTYRTGCKSRWIGILVALSFLAVVWSTVNVLQVTPLFFLGSTLIFIGFDLLYEWVIEIRHKLLLSEYCVLLVTFAAIQFVGIDGGIFLGVIIAVADYVFTNARASSMSRVHKRSRAVWKPEEWRQLQEHGYTINHPKILTLEVKGSVFFGSSLQLLNAITEEIGIHAHLSERVEISQETPRHVRVNSSPLPPEYHGKNNLKARRNQRIQDKSSDNDGKSFQPSPSKNYARPRFVVLDLNQVPNLDASACRGCFLQLANMCAKRDIILCTSGCSSRVEWMLRSHDVAYDAEEETAIRDGSLHADSLHTQLKCEKIIIFGTLYEALEFCEFKLIGELGVNYAEPDPRNPYIRTNLLPPSRKKNKSRLSLSSVFSHYLALDEVDARLLEELENHGQSFHQELHLQAGESVFTVDDPSDAFFVVLSGSVTICQNELINKNATQSFASGAGSVIISKHNSVIGQGGAILNVGSIFGFVDFILARPRHFSVMVATKGSTTVIAKIHRSGLDRLKATNPAFDRMVDKVLLQASVLELANVSDR</sequence>
<feature type="transmembrane region" description="Helical" evidence="6">
    <location>
        <begin position="333"/>
        <end position="357"/>
    </location>
</feature>
<evidence type="ECO:0000313" key="8">
    <source>
        <dbReference type="EMBL" id="CAD9823098.1"/>
    </source>
</evidence>
<dbReference type="InterPro" id="IPR000595">
    <property type="entry name" value="cNMP-bd_dom"/>
</dbReference>
<feature type="transmembrane region" description="Helical" evidence="6">
    <location>
        <begin position="549"/>
        <end position="567"/>
    </location>
</feature>
<name>A0A7S2XRS5_9STRA</name>
<dbReference type="PANTHER" id="PTHR43310">
    <property type="entry name" value="SULFATE TRANSPORTER YBAR-RELATED"/>
    <property type="match status" value="1"/>
</dbReference>
<keyword evidence="4 6" id="KW-0472">Membrane</keyword>
<dbReference type="InterPro" id="IPR014710">
    <property type="entry name" value="RmlC-like_jellyroll"/>
</dbReference>
<feature type="transmembrane region" description="Helical" evidence="6">
    <location>
        <begin position="521"/>
        <end position="542"/>
    </location>
</feature>
<dbReference type="InterPro" id="IPR052706">
    <property type="entry name" value="Membrane-Transporter-like"/>
</dbReference>
<feature type="transmembrane region" description="Helical" evidence="6">
    <location>
        <begin position="300"/>
        <end position="321"/>
    </location>
</feature>
<proteinExistence type="predicted"/>
<feature type="domain" description="Cyclic nucleotide-binding" evidence="7">
    <location>
        <begin position="863"/>
        <end position="994"/>
    </location>
</feature>
<evidence type="ECO:0000256" key="3">
    <source>
        <dbReference type="ARBA" id="ARBA00022989"/>
    </source>
</evidence>
<comment type="subcellular location">
    <subcellularLocation>
        <location evidence="1">Membrane</location>
        <topology evidence="1">Multi-pass membrane protein</topology>
    </subcellularLocation>
</comment>
<feature type="transmembrane region" description="Helical" evidence="6">
    <location>
        <begin position="166"/>
        <end position="187"/>
    </location>
</feature>
<evidence type="ECO:0000256" key="6">
    <source>
        <dbReference type="SAM" id="Phobius"/>
    </source>
</evidence>
<accession>A0A7S2XRS5</accession>
<feature type="compositionally biased region" description="Basic and acidic residues" evidence="5">
    <location>
        <begin position="694"/>
        <end position="704"/>
    </location>
</feature>
<feature type="region of interest" description="Disordered" evidence="5">
    <location>
        <begin position="1"/>
        <end position="70"/>
    </location>
</feature>
<dbReference type="Pfam" id="PF00916">
    <property type="entry name" value="Sulfate_transp"/>
    <property type="match status" value="1"/>
</dbReference>
<dbReference type="Gene3D" id="2.60.120.10">
    <property type="entry name" value="Jelly Rolls"/>
    <property type="match status" value="1"/>
</dbReference>
<feature type="compositionally biased region" description="Polar residues" evidence="5">
    <location>
        <begin position="46"/>
        <end position="65"/>
    </location>
</feature>
<feature type="transmembrane region" description="Helical" evidence="6">
    <location>
        <begin position="207"/>
        <end position="229"/>
    </location>
</feature>
<feature type="region of interest" description="Disordered" evidence="5">
    <location>
        <begin position="665"/>
        <end position="713"/>
    </location>
</feature>
<keyword evidence="2 6" id="KW-0812">Transmembrane</keyword>
<evidence type="ECO:0000259" key="7">
    <source>
        <dbReference type="PROSITE" id="PS50042"/>
    </source>
</evidence>
<dbReference type="InterPro" id="IPR002645">
    <property type="entry name" value="STAS_dom"/>
</dbReference>
<dbReference type="SUPFAM" id="SSF52091">
    <property type="entry name" value="SpoIIaa-like"/>
    <property type="match status" value="1"/>
</dbReference>
<feature type="transmembrane region" description="Helical" evidence="6">
    <location>
        <begin position="363"/>
        <end position="383"/>
    </location>
</feature>
<dbReference type="GO" id="GO:0016020">
    <property type="term" value="C:membrane"/>
    <property type="evidence" value="ECO:0007669"/>
    <property type="project" value="UniProtKB-SubCell"/>
</dbReference>
<reference evidence="8" key="1">
    <citation type="submission" date="2021-01" db="EMBL/GenBank/DDBJ databases">
        <authorList>
            <person name="Corre E."/>
            <person name="Pelletier E."/>
            <person name="Niang G."/>
            <person name="Scheremetjew M."/>
            <person name="Finn R."/>
            <person name="Kale V."/>
            <person name="Holt S."/>
            <person name="Cochrane G."/>
            <person name="Meng A."/>
            <person name="Brown T."/>
            <person name="Cohen L."/>
        </authorList>
    </citation>
    <scope>NUCLEOTIDE SEQUENCE</scope>
    <source>
        <strain evidence="8">CCMP2084</strain>
    </source>
</reference>
<dbReference type="PROSITE" id="PS50042">
    <property type="entry name" value="CNMP_BINDING_3"/>
    <property type="match status" value="1"/>
</dbReference>
<dbReference type="CDD" id="cd00038">
    <property type="entry name" value="CAP_ED"/>
    <property type="match status" value="1"/>
</dbReference>
<feature type="compositionally biased region" description="Polar residues" evidence="5">
    <location>
        <begin position="1"/>
        <end position="29"/>
    </location>
</feature>
<feature type="transmembrane region" description="Helical" evidence="6">
    <location>
        <begin position="496"/>
        <end position="515"/>
    </location>
</feature>